<reference evidence="1" key="1">
    <citation type="submission" date="2024-09" db="EMBL/GenBank/DDBJ databases">
        <title>Black Yeasts Isolated from many extreme environments.</title>
        <authorList>
            <person name="Coleine C."/>
            <person name="Stajich J.E."/>
            <person name="Selbmann L."/>
        </authorList>
    </citation>
    <scope>NUCLEOTIDE SEQUENCE</scope>
    <source>
        <strain evidence="1">CCFEE 5737</strain>
    </source>
</reference>
<dbReference type="Proteomes" id="UP001186974">
    <property type="component" value="Unassembled WGS sequence"/>
</dbReference>
<evidence type="ECO:0000313" key="1">
    <source>
        <dbReference type="EMBL" id="KAK3081892.1"/>
    </source>
</evidence>
<protein>
    <submittedName>
        <fullName evidence="1">Uncharacterized protein</fullName>
    </submittedName>
</protein>
<accession>A0ACC3DYS3</accession>
<evidence type="ECO:0000313" key="2">
    <source>
        <dbReference type="Proteomes" id="UP001186974"/>
    </source>
</evidence>
<gene>
    <name evidence="1" type="ORF">LTS18_013544</name>
</gene>
<proteinExistence type="predicted"/>
<dbReference type="EMBL" id="JAWDJW010000042">
    <property type="protein sequence ID" value="KAK3081892.1"/>
    <property type="molecule type" value="Genomic_DNA"/>
</dbReference>
<name>A0ACC3DYS3_9PEZI</name>
<keyword evidence="2" id="KW-1185">Reference proteome</keyword>
<sequence length="545" mass="59145">MDPVIYPNLPDLRANTNQLQPDTTFPSEAQQRTTDAWYANNTNQRLAPYATPAPRPGVTARGQAFQGRFPGLRNCPRLSPIQAGADPLSRCSPYAGTISTGRRTGTGTSADPINLSDDESQIDSVKAGKRKDSGSPLRQDAPKTSKFAGGSSATSGSVARLFAVSSINRGDSVAGPSNTRGPVNENIGVSNDNVVDLLDDEYASSTSSSPTGINASSLDLTASSSRTSHSVDFSVRGVVRDVKKENDIPQSIPLPTVGRALHMNQDYMLALQLQQEEEARLRDPVLMQADEDLAQQLLHEEEVQRLQTAVTQKMRSCMVCSDDKSIFQFPAKPPTGECTHPVNTCEECLQTWIESELASKGWDRITCMECSAKMHHNDVQRAAAPGTFVRFDALSARAALGTMDDFIWCIGPSCTSGQCHPAGVEAPIFLCNACGFRHCITHKVKWHDGETCQQYDYRKDGGKQREAEEKASEAAVGRMSKCPKCGSPIEKKSGCDHMTCESLLPSLDRTGRWLTLKNRHPMQDRVLLSVLCTIQGDSTCGQCGA</sequence>
<organism evidence="1 2">
    <name type="scientific">Coniosporium uncinatum</name>
    <dbReference type="NCBI Taxonomy" id="93489"/>
    <lineage>
        <taxon>Eukaryota</taxon>
        <taxon>Fungi</taxon>
        <taxon>Dikarya</taxon>
        <taxon>Ascomycota</taxon>
        <taxon>Pezizomycotina</taxon>
        <taxon>Dothideomycetes</taxon>
        <taxon>Dothideomycetes incertae sedis</taxon>
        <taxon>Coniosporium</taxon>
    </lineage>
</organism>
<comment type="caution">
    <text evidence="1">The sequence shown here is derived from an EMBL/GenBank/DDBJ whole genome shotgun (WGS) entry which is preliminary data.</text>
</comment>